<sequence length="139" mass="16145">MGETRRHFLIITTPAGKESAGVFMEEKMSHRYDEMIIPNNFKGNDRRLKYIGKKNRERFLILTSFSRRVSNVLSIPSDPLIPCEYNFRIRCIFISDCTFFLILSQVVLSTPRLRFPFCQPIKLKEHNTTKAPKTAKTSG</sequence>
<proteinExistence type="predicted"/>
<dbReference type="Proteomes" id="UP000824890">
    <property type="component" value="Unassembled WGS sequence"/>
</dbReference>
<protein>
    <submittedName>
        <fullName evidence="1">Uncharacterized protein</fullName>
    </submittedName>
</protein>
<gene>
    <name evidence="1" type="ORF">HID58_023093</name>
</gene>
<dbReference type="EMBL" id="JAGKQM010000006">
    <property type="protein sequence ID" value="KAH0923075.1"/>
    <property type="molecule type" value="Genomic_DNA"/>
</dbReference>
<comment type="caution">
    <text evidence="1">The sequence shown here is derived from an EMBL/GenBank/DDBJ whole genome shotgun (WGS) entry which is preliminary data.</text>
</comment>
<accession>A0ABQ8D139</accession>
<keyword evidence="2" id="KW-1185">Reference proteome</keyword>
<reference evidence="1 2" key="1">
    <citation type="submission" date="2021-05" db="EMBL/GenBank/DDBJ databases">
        <title>Genome Assembly of Synthetic Allotetraploid Brassica napus Reveals Homoeologous Exchanges between Subgenomes.</title>
        <authorList>
            <person name="Davis J.T."/>
        </authorList>
    </citation>
    <scope>NUCLEOTIDE SEQUENCE [LARGE SCALE GENOMIC DNA]</scope>
    <source>
        <strain evidence="2">cv. Da-Ae</strain>
        <tissue evidence="1">Seedling</tissue>
    </source>
</reference>
<name>A0ABQ8D139_BRANA</name>
<organism evidence="1 2">
    <name type="scientific">Brassica napus</name>
    <name type="common">Rape</name>
    <dbReference type="NCBI Taxonomy" id="3708"/>
    <lineage>
        <taxon>Eukaryota</taxon>
        <taxon>Viridiplantae</taxon>
        <taxon>Streptophyta</taxon>
        <taxon>Embryophyta</taxon>
        <taxon>Tracheophyta</taxon>
        <taxon>Spermatophyta</taxon>
        <taxon>Magnoliopsida</taxon>
        <taxon>eudicotyledons</taxon>
        <taxon>Gunneridae</taxon>
        <taxon>Pentapetalae</taxon>
        <taxon>rosids</taxon>
        <taxon>malvids</taxon>
        <taxon>Brassicales</taxon>
        <taxon>Brassicaceae</taxon>
        <taxon>Brassiceae</taxon>
        <taxon>Brassica</taxon>
    </lineage>
</organism>
<evidence type="ECO:0000313" key="2">
    <source>
        <dbReference type="Proteomes" id="UP000824890"/>
    </source>
</evidence>
<evidence type="ECO:0000313" key="1">
    <source>
        <dbReference type="EMBL" id="KAH0923075.1"/>
    </source>
</evidence>